<proteinExistence type="predicted"/>
<evidence type="ECO:0000313" key="2">
    <source>
        <dbReference type="EMBL" id="QBK86655.1"/>
    </source>
</evidence>
<protein>
    <submittedName>
        <fullName evidence="2">DNA recombination-mediator protein A</fullName>
    </submittedName>
</protein>
<feature type="domain" description="YspA cpYpsA-related SLOG" evidence="1">
    <location>
        <begin position="188"/>
        <end position="247"/>
    </location>
</feature>
<dbReference type="GO" id="GO:0003824">
    <property type="term" value="F:catalytic activity"/>
    <property type="evidence" value="ECO:0007669"/>
    <property type="project" value="InterPro"/>
</dbReference>
<sequence length="298" mass="34000">MATHIPKFSMTVSQIVAMTREWPLFPPDERGLYHIVNSLIISQRVRFVVGRRIRALIYSELGETKLDRVLTLTEKQRQRVGMHESKWCIIQDFDTAWRKDEFCLKDIKGIGPWTVQCARIMVGDYSVGFISGDLAVRKLLGKLLGTAKILTSRKCDVLVQKLQTEEAGRLFSKLWNFTRSINYSGRVEILFTGSMIWTDEKTVSDTLDPQDHSILHGGCKKGLDAIVDRMAYDRGFRVHSHPTDWKRGRGAAFINNADMVNRNPVHIFAFCVNKSRGTMHCVECAEKRGIPVTLKNDI</sequence>
<dbReference type="EMBL" id="MK500334">
    <property type="protein sequence ID" value="QBK86655.1"/>
    <property type="molecule type" value="Genomic_DNA"/>
</dbReference>
<name>A0A481YV38_9VIRU</name>
<dbReference type="InterPro" id="IPR019627">
    <property type="entry name" value="YAcAr"/>
</dbReference>
<dbReference type="Pfam" id="PF10686">
    <property type="entry name" value="YAcAr"/>
    <property type="match status" value="1"/>
</dbReference>
<organism evidence="2">
    <name type="scientific">Marseillevirus LCMAC102</name>
    <dbReference type="NCBI Taxonomy" id="2506603"/>
    <lineage>
        <taxon>Viruses</taxon>
        <taxon>Varidnaviria</taxon>
        <taxon>Bamfordvirae</taxon>
        <taxon>Nucleocytoviricota</taxon>
        <taxon>Megaviricetes</taxon>
        <taxon>Pimascovirales</taxon>
        <taxon>Pimascovirales incertae sedis</taxon>
        <taxon>Marseilleviridae</taxon>
    </lineage>
</organism>
<reference evidence="2" key="1">
    <citation type="journal article" date="2019" name="MBio">
        <title>Virus Genomes from Deep Sea Sediments Expand the Ocean Megavirome and Support Independent Origins of Viral Gigantism.</title>
        <authorList>
            <person name="Backstrom D."/>
            <person name="Yutin N."/>
            <person name="Jorgensen S.L."/>
            <person name="Dharamshi J."/>
            <person name="Homa F."/>
            <person name="Zaremba-Niedwiedzka K."/>
            <person name="Spang A."/>
            <person name="Wolf Y.I."/>
            <person name="Koonin E.V."/>
            <person name="Ettema T.J."/>
        </authorList>
    </citation>
    <scope>NUCLEOTIDE SEQUENCE</scope>
</reference>
<evidence type="ECO:0000259" key="1">
    <source>
        <dbReference type="Pfam" id="PF10686"/>
    </source>
</evidence>
<dbReference type="InterPro" id="IPR011257">
    <property type="entry name" value="DNA_glycosylase"/>
</dbReference>
<accession>A0A481YV38</accession>
<dbReference type="GO" id="GO:0006281">
    <property type="term" value="P:DNA repair"/>
    <property type="evidence" value="ECO:0007669"/>
    <property type="project" value="InterPro"/>
</dbReference>
<dbReference type="SUPFAM" id="SSF48150">
    <property type="entry name" value="DNA-glycosylase"/>
    <property type="match status" value="1"/>
</dbReference>
<gene>
    <name evidence="2" type="ORF">LCMAC102_04520</name>
</gene>